<proteinExistence type="predicted"/>
<keyword evidence="2" id="KW-1185">Reference proteome</keyword>
<protein>
    <submittedName>
        <fullName evidence="1">Uncharacterized protein</fullName>
    </submittedName>
</protein>
<dbReference type="Proteomes" id="UP000886501">
    <property type="component" value="Unassembled WGS sequence"/>
</dbReference>
<accession>A0ACB6ZJ53</accession>
<dbReference type="EMBL" id="MU117997">
    <property type="protein sequence ID" value="KAF9649455.1"/>
    <property type="molecule type" value="Genomic_DNA"/>
</dbReference>
<organism evidence="1 2">
    <name type="scientific">Thelephora ganbajun</name>
    <name type="common">Ganba fungus</name>
    <dbReference type="NCBI Taxonomy" id="370292"/>
    <lineage>
        <taxon>Eukaryota</taxon>
        <taxon>Fungi</taxon>
        <taxon>Dikarya</taxon>
        <taxon>Basidiomycota</taxon>
        <taxon>Agaricomycotina</taxon>
        <taxon>Agaricomycetes</taxon>
        <taxon>Thelephorales</taxon>
        <taxon>Thelephoraceae</taxon>
        <taxon>Thelephora</taxon>
    </lineage>
</organism>
<name>A0ACB6ZJ53_THEGA</name>
<evidence type="ECO:0000313" key="1">
    <source>
        <dbReference type="EMBL" id="KAF9649455.1"/>
    </source>
</evidence>
<gene>
    <name evidence="1" type="ORF">BDM02DRAFT_3113650</name>
</gene>
<evidence type="ECO:0000313" key="2">
    <source>
        <dbReference type="Proteomes" id="UP000886501"/>
    </source>
</evidence>
<comment type="caution">
    <text evidence="1">The sequence shown here is derived from an EMBL/GenBank/DDBJ whole genome shotgun (WGS) entry which is preliminary data.</text>
</comment>
<reference evidence="1" key="1">
    <citation type="submission" date="2019-10" db="EMBL/GenBank/DDBJ databases">
        <authorList>
            <consortium name="DOE Joint Genome Institute"/>
            <person name="Kuo A."/>
            <person name="Miyauchi S."/>
            <person name="Kiss E."/>
            <person name="Drula E."/>
            <person name="Kohler A."/>
            <person name="Sanchez-Garcia M."/>
            <person name="Andreopoulos B."/>
            <person name="Barry K.W."/>
            <person name="Bonito G."/>
            <person name="Buee M."/>
            <person name="Carver A."/>
            <person name="Chen C."/>
            <person name="Cichocki N."/>
            <person name="Clum A."/>
            <person name="Culley D."/>
            <person name="Crous P.W."/>
            <person name="Fauchery L."/>
            <person name="Girlanda M."/>
            <person name="Hayes R."/>
            <person name="Keri Z."/>
            <person name="Labutti K."/>
            <person name="Lipzen A."/>
            <person name="Lombard V."/>
            <person name="Magnuson J."/>
            <person name="Maillard F."/>
            <person name="Morin E."/>
            <person name="Murat C."/>
            <person name="Nolan M."/>
            <person name="Ohm R."/>
            <person name="Pangilinan J."/>
            <person name="Pereira M."/>
            <person name="Perotto S."/>
            <person name="Peter M."/>
            <person name="Riley R."/>
            <person name="Sitrit Y."/>
            <person name="Stielow B."/>
            <person name="Szollosi G."/>
            <person name="Zifcakova L."/>
            <person name="Stursova M."/>
            <person name="Spatafora J.W."/>
            <person name="Tedersoo L."/>
            <person name="Vaario L.-M."/>
            <person name="Yamada A."/>
            <person name="Yan M."/>
            <person name="Wang P."/>
            <person name="Xu J."/>
            <person name="Bruns T."/>
            <person name="Baldrian P."/>
            <person name="Vilgalys R."/>
            <person name="Henrissat B."/>
            <person name="Grigoriev I.V."/>
            <person name="Hibbett D."/>
            <person name="Nagy L.G."/>
            <person name="Martin F.M."/>
        </authorList>
    </citation>
    <scope>NUCLEOTIDE SEQUENCE</scope>
    <source>
        <strain evidence="1">P2</strain>
    </source>
</reference>
<sequence length="59" mass="6843">MPRSTTTHRLHLCPTCQKSFSTSGHLQRHTRVHTGEKKHKCPFPGCQTRCSRQDNLQQQ</sequence>
<reference evidence="1" key="2">
    <citation type="journal article" date="2020" name="Nat. Commun.">
        <title>Large-scale genome sequencing of mycorrhizal fungi provides insights into the early evolution of symbiotic traits.</title>
        <authorList>
            <person name="Miyauchi S."/>
            <person name="Kiss E."/>
            <person name="Kuo A."/>
            <person name="Drula E."/>
            <person name="Kohler A."/>
            <person name="Sanchez-Garcia M."/>
            <person name="Morin E."/>
            <person name="Andreopoulos B."/>
            <person name="Barry K.W."/>
            <person name="Bonito G."/>
            <person name="Buee M."/>
            <person name="Carver A."/>
            <person name="Chen C."/>
            <person name="Cichocki N."/>
            <person name="Clum A."/>
            <person name="Culley D."/>
            <person name="Crous P.W."/>
            <person name="Fauchery L."/>
            <person name="Girlanda M."/>
            <person name="Hayes R.D."/>
            <person name="Keri Z."/>
            <person name="LaButti K."/>
            <person name="Lipzen A."/>
            <person name="Lombard V."/>
            <person name="Magnuson J."/>
            <person name="Maillard F."/>
            <person name="Murat C."/>
            <person name="Nolan M."/>
            <person name="Ohm R.A."/>
            <person name="Pangilinan J."/>
            <person name="Pereira M.F."/>
            <person name="Perotto S."/>
            <person name="Peter M."/>
            <person name="Pfister S."/>
            <person name="Riley R."/>
            <person name="Sitrit Y."/>
            <person name="Stielow J.B."/>
            <person name="Szollosi G."/>
            <person name="Zifcakova L."/>
            <person name="Stursova M."/>
            <person name="Spatafora J.W."/>
            <person name="Tedersoo L."/>
            <person name="Vaario L.M."/>
            <person name="Yamada A."/>
            <person name="Yan M."/>
            <person name="Wang P."/>
            <person name="Xu J."/>
            <person name="Bruns T."/>
            <person name="Baldrian P."/>
            <person name="Vilgalys R."/>
            <person name="Dunand C."/>
            <person name="Henrissat B."/>
            <person name="Grigoriev I.V."/>
            <person name="Hibbett D."/>
            <person name="Nagy L.G."/>
            <person name="Martin F.M."/>
        </authorList>
    </citation>
    <scope>NUCLEOTIDE SEQUENCE</scope>
    <source>
        <strain evidence="1">P2</strain>
    </source>
</reference>